<dbReference type="SMART" id="SM00220">
    <property type="entry name" value="S_TKc"/>
    <property type="match status" value="1"/>
</dbReference>
<keyword evidence="4" id="KW-1185">Reference proteome</keyword>
<dbReference type="GO" id="GO:0044773">
    <property type="term" value="P:mitotic DNA damage checkpoint signaling"/>
    <property type="evidence" value="ECO:0007669"/>
    <property type="project" value="TreeGrafter"/>
</dbReference>
<gene>
    <name evidence="3" type="ORF">PPRIM_AZ9-3.1.T0600021</name>
</gene>
<sequence length="698" mass="82046">MLSNPQVLVNSVIQAPNNNYPNRSFVLEKLIGQGSEGCVYLGKVLKWNNQVNEKIAIKLQQNMKQDEVYFLQSLIQTQNQYEQTNNPKLLNKIQQTSSNIIRIYETFSWKDCNVILMELGVQNLELYIQSQQQQPLQNKLQIMKQLTQAIQFLHLNGLIHRDIKPENFIQVGSQFKLIDFGLVRQNNNIRLKTIQVGTPLYCSPEIFEESNSYTQQVDIWSLACVFYEIIEAYPLISGNTIEQVKNNVLNHKYQQDGIYNKIDILEIPNQLKILLKQMLAPSPEKRCSIDQVLDQLVNIIEKETQSLIQNNNQRINEKKDNQQQKFMNLSPAPKNKTDQNFYIQQNQQNQINSNQLIPIQNFQPFQINNQQNDIQNQLKSGISQIQQILGIQVKQVQEQNKDLIEQIKCLTQQSKSLIEQNEKNQQQIDNLQKKLFDKQKDDQRFITSNQSNKKQCNCDLENRQLLIELQKLIEKESQLSLEQMKKVYFDYNQQIDKIYNNLKEIKQYNNGQNNYAEKQQQNVSQYFNEQSSKILGKIENSEHQIQQSIQSLKQMIYTQLSQNQQKGKTQNDEFNVTSKNENENFQIIINEIQQQNSQLKKKLIDALKQSIEITINSVKQDIEKNFQKFVEKVEHISGQFNQQNGIMNQVPKTTKTETSHQQRQSNEEQIQNQYSRFTIPQSQQKTSNKQELHYYQKQ</sequence>
<dbReference type="EMBL" id="CAJJDM010000061">
    <property type="protein sequence ID" value="CAD8078386.1"/>
    <property type="molecule type" value="Genomic_DNA"/>
</dbReference>
<organism evidence="3 4">
    <name type="scientific">Paramecium primaurelia</name>
    <dbReference type="NCBI Taxonomy" id="5886"/>
    <lineage>
        <taxon>Eukaryota</taxon>
        <taxon>Sar</taxon>
        <taxon>Alveolata</taxon>
        <taxon>Ciliophora</taxon>
        <taxon>Intramacronucleata</taxon>
        <taxon>Oligohymenophorea</taxon>
        <taxon>Peniculida</taxon>
        <taxon>Parameciidae</taxon>
        <taxon>Paramecium</taxon>
    </lineage>
</organism>
<evidence type="ECO:0000313" key="3">
    <source>
        <dbReference type="EMBL" id="CAD8078386.1"/>
    </source>
</evidence>
<dbReference type="PANTHER" id="PTHR44167:SF18">
    <property type="entry name" value="PROTEIN KINASE DOMAIN-CONTAINING PROTEIN"/>
    <property type="match status" value="1"/>
</dbReference>
<evidence type="ECO:0000259" key="2">
    <source>
        <dbReference type="PROSITE" id="PS50011"/>
    </source>
</evidence>
<feature type="domain" description="Protein kinase" evidence="2">
    <location>
        <begin position="25"/>
        <end position="308"/>
    </location>
</feature>
<dbReference type="GO" id="GO:0005524">
    <property type="term" value="F:ATP binding"/>
    <property type="evidence" value="ECO:0007669"/>
    <property type="project" value="InterPro"/>
</dbReference>
<reference evidence="3" key="1">
    <citation type="submission" date="2021-01" db="EMBL/GenBank/DDBJ databases">
        <authorList>
            <consortium name="Genoscope - CEA"/>
            <person name="William W."/>
        </authorList>
    </citation>
    <scope>NUCLEOTIDE SEQUENCE</scope>
</reference>
<dbReference type="GO" id="GO:0005634">
    <property type="term" value="C:nucleus"/>
    <property type="evidence" value="ECO:0007669"/>
    <property type="project" value="TreeGrafter"/>
</dbReference>
<dbReference type="InterPro" id="IPR000719">
    <property type="entry name" value="Prot_kinase_dom"/>
</dbReference>
<name>A0A8S1MNA0_PARPR</name>
<evidence type="ECO:0000256" key="1">
    <source>
        <dbReference type="SAM" id="Coils"/>
    </source>
</evidence>
<dbReference type="GO" id="GO:0004674">
    <property type="term" value="F:protein serine/threonine kinase activity"/>
    <property type="evidence" value="ECO:0007669"/>
    <property type="project" value="TreeGrafter"/>
</dbReference>
<dbReference type="PROSITE" id="PS50011">
    <property type="entry name" value="PROTEIN_KINASE_DOM"/>
    <property type="match status" value="1"/>
</dbReference>
<dbReference type="GO" id="GO:0005737">
    <property type="term" value="C:cytoplasm"/>
    <property type="evidence" value="ECO:0007669"/>
    <property type="project" value="TreeGrafter"/>
</dbReference>
<dbReference type="AlphaFoldDB" id="A0A8S1MNA0"/>
<accession>A0A8S1MNA0</accession>
<dbReference type="PANTHER" id="PTHR44167">
    <property type="entry name" value="OVARIAN-SPECIFIC SERINE/THREONINE-PROTEIN KINASE LOK-RELATED"/>
    <property type="match status" value="1"/>
</dbReference>
<protein>
    <recommendedName>
        <fullName evidence="2">Protein kinase domain-containing protein</fullName>
    </recommendedName>
</protein>
<keyword evidence="1" id="KW-0175">Coiled coil</keyword>
<dbReference type="Pfam" id="PF00069">
    <property type="entry name" value="Pkinase"/>
    <property type="match status" value="1"/>
</dbReference>
<dbReference type="OMA" id="KKCICEN"/>
<dbReference type="Proteomes" id="UP000688137">
    <property type="component" value="Unassembled WGS sequence"/>
</dbReference>
<feature type="coiled-coil region" evidence="1">
    <location>
        <begin position="393"/>
        <end position="482"/>
    </location>
</feature>
<evidence type="ECO:0000313" key="4">
    <source>
        <dbReference type="Proteomes" id="UP000688137"/>
    </source>
</evidence>
<comment type="caution">
    <text evidence="3">The sequence shown here is derived from an EMBL/GenBank/DDBJ whole genome shotgun (WGS) entry which is preliminary data.</text>
</comment>
<proteinExistence type="predicted"/>
<feature type="coiled-coil region" evidence="1">
    <location>
        <begin position="582"/>
        <end position="609"/>
    </location>
</feature>